<dbReference type="GO" id="GO:0044547">
    <property type="term" value="F:DNA topoisomerase binding"/>
    <property type="evidence" value="ECO:0007669"/>
    <property type="project" value="TreeGrafter"/>
</dbReference>
<dbReference type="AlphaFoldDB" id="A0A814NNS7"/>
<dbReference type="GO" id="GO:0005634">
    <property type="term" value="C:nucleus"/>
    <property type="evidence" value="ECO:0007669"/>
    <property type="project" value="TreeGrafter"/>
</dbReference>
<dbReference type="InterPro" id="IPR052709">
    <property type="entry name" value="Transposase-MT_Hybrid"/>
</dbReference>
<dbReference type="GO" id="GO:0046975">
    <property type="term" value="F:histone H3K36 methyltransferase activity"/>
    <property type="evidence" value="ECO:0007669"/>
    <property type="project" value="TreeGrafter"/>
</dbReference>
<evidence type="ECO:0000313" key="2">
    <source>
        <dbReference type="Proteomes" id="UP000663889"/>
    </source>
</evidence>
<dbReference type="GO" id="GO:0006303">
    <property type="term" value="P:double-strand break repair via nonhomologous end joining"/>
    <property type="evidence" value="ECO:0007669"/>
    <property type="project" value="TreeGrafter"/>
</dbReference>
<dbReference type="GO" id="GO:0031297">
    <property type="term" value="P:replication fork processing"/>
    <property type="evidence" value="ECO:0007669"/>
    <property type="project" value="TreeGrafter"/>
</dbReference>
<dbReference type="SUPFAM" id="SSF47769">
    <property type="entry name" value="SAM/Pointed domain"/>
    <property type="match status" value="1"/>
</dbReference>
<dbReference type="InterPro" id="IPR036397">
    <property type="entry name" value="RNaseH_sf"/>
</dbReference>
<dbReference type="EMBL" id="CAJNOU010000813">
    <property type="protein sequence ID" value="CAF1093854.1"/>
    <property type="molecule type" value="Genomic_DNA"/>
</dbReference>
<dbReference type="Proteomes" id="UP000663889">
    <property type="component" value="Unassembled WGS sequence"/>
</dbReference>
<dbReference type="GO" id="GO:0000793">
    <property type="term" value="C:condensed chromosome"/>
    <property type="evidence" value="ECO:0007669"/>
    <property type="project" value="TreeGrafter"/>
</dbReference>
<dbReference type="GO" id="GO:0015074">
    <property type="term" value="P:DNA integration"/>
    <property type="evidence" value="ECO:0007669"/>
    <property type="project" value="TreeGrafter"/>
</dbReference>
<dbReference type="GO" id="GO:0000729">
    <property type="term" value="P:DNA double-strand break processing"/>
    <property type="evidence" value="ECO:0007669"/>
    <property type="project" value="TreeGrafter"/>
</dbReference>
<reference evidence="1" key="1">
    <citation type="submission" date="2021-02" db="EMBL/GenBank/DDBJ databases">
        <authorList>
            <person name="Nowell W R."/>
        </authorList>
    </citation>
    <scope>NUCLEOTIDE SEQUENCE</scope>
</reference>
<protein>
    <submittedName>
        <fullName evidence="1">Uncharacterized protein</fullName>
    </submittedName>
</protein>
<dbReference type="GO" id="GO:0000014">
    <property type="term" value="F:single-stranded DNA endodeoxyribonuclease activity"/>
    <property type="evidence" value="ECO:0007669"/>
    <property type="project" value="TreeGrafter"/>
</dbReference>
<dbReference type="GO" id="GO:0035861">
    <property type="term" value="C:site of double-strand break"/>
    <property type="evidence" value="ECO:0007669"/>
    <property type="project" value="TreeGrafter"/>
</dbReference>
<dbReference type="GO" id="GO:0044774">
    <property type="term" value="P:mitotic DNA integrity checkpoint signaling"/>
    <property type="evidence" value="ECO:0007669"/>
    <property type="project" value="TreeGrafter"/>
</dbReference>
<dbReference type="GO" id="GO:0003697">
    <property type="term" value="F:single-stranded DNA binding"/>
    <property type="evidence" value="ECO:0007669"/>
    <property type="project" value="TreeGrafter"/>
</dbReference>
<dbReference type="GO" id="GO:0003690">
    <property type="term" value="F:double-stranded DNA binding"/>
    <property type="evidence" value="ECO:0007669"/>
    <property type="project" value="TreeGrafter"/>
</dbReference>
<proteinExistence type="predicted"/>
<dbReference type="GO" id="GO:0042800">
    <property type="term" value="F:histone H3K4 methyltransferase activity"/>
    <property type="evidence" value="ECO:0007669"/>
    <property type="project" value="TreeGrafter"/>
</dbReference>
<name>A0A814NNS7_9BILA</name>
<gene>
    <name evidence="1" type="ORF">SEV965_LOCUS15507</name>
</gene>
<evidence type="ECO:0000313" key="1">
    <source>
        <dbReference type="EMBL" id="CAF1093854.1"/>
    </source>
</evidence>
<dbReference type="Gene3D" id="3.30.420.10">
    <property type="entry name" value="Ribonuclease H-like superfamily/Ribonuclease H"/>
    <property type="match status" value="1"/>
</dbReference>
<sequence length="371" mass="44589">MKKITSRWVSHQLTDEQKQERVKLGRENLAKFRNDSWRLCDTITGDETWIYHKQMGHKSTNASWVNEGKSPTTIVRRKPCSDNPMEWTRDDVALWLCQWNLEKFIPAFQENDIDGLILLSDEFDQNEKFDINSSSRIDAKPHSQRNEKSYSHRFLYISNETLQQSGVSYMNKLPRIQYTAWDRTVACLYTLSNFSTVWLIEQDVQWYHPNNMTKLFNLFISNEADILCTNIVSRTNSWNHWPTMKSDIFPDIYWTGSFSPLVRWSYRLIRSHYQYMRLIHQNRLQKEFDIDFRFQEFIFATIAKMENFTLDVYNNYHFLQIGLNIYNDDDIIQRILKGKYILHLVKHDSILTRYTPNKLARIIRRNYTKQN</sequence>
<dbReference type="PANTHER" id="PTHR46060">
    <property type="entry name" value="MARINER MOS1 TRANSPOSASE-LIKE PROTEIN"/>
    <property type="match status" value="1"/>
</dbReference>
<comment type="caution">
    <text evidence="1">The sequence shown here is derived from an EMBL/GenBank/DDBJ whole genome shotgun (WGS) entry which is preliminary data.</text>
</comment>
<accession>A0A814NNS7</accession>
<dbReference type="PANTHER" id="PTHR46060:SF2">
    <property type="entry name" value="HISTONE-LYSINE N-METHYLTRANSFERASE SETMAR"/>
    <property type="match status" value="1"/>
</dbReference>
<organism evidence="1 2">
    <name type="scientific">Rotaria sordida</name>
    <dbReference type="NCBI Taxonomy" id="392033"/>
    <lineage>
        <taxon>Eukaryota</taxon>
        <taxon>Metazoa</taxon>
        <taxon>Spiralia</taxon>
        <taxon>Gnathifera</taxon>
        <taxon>Rotifera</taxon>
        <taxon>Eurotatoria</taxon>
        <taxon>Bdelloidea</taxon>
        <taxon>Philodinida</taxon>
        <taxon>Philodinidae</taxon>
        <taxon>Rotaria</taxon>
    </lineage>
</organism>
<dbReference type="InterPro" id="IPR013761">
    <property type="entry name" value="SAM/pointed_sf"/>
</dbReference>